<sequence length="66" mass="7581">MGIPKTPVCEIALFHGRLRPKYELDSLQYSIIKSTILYFASKYYILEFHPCTNSSTEVNSIPRAID</sequence>
<dbReference type="WBParaSite" id="nRc.2.0.1.t18276-RA">
    <property type="protein sequence ID" value="nRc.2.0.1.t18276-RA"/>
    <property type="gene ID" value="nRc.2.0.1.g18276"/>
</dbReference>
<organism evidence="1 2">
    <name type="scientific">Romanomermis culicivorax</name>
    <name type="common">Nematode worm</name>
    <dbReference type="NCBI Taxonomy" id="13658"/>
    <lineage>
        <taxon>Eukaryota</taxon>
        <taxon>Metazoa</taxon>
        <taxon>Ecdysozoa</taxon>
        <taxon>Nematoda</taxon>
        <taxon>Enoplea</taxon>
        <taxon>Dorylaimia</taxon>
        <taxon>Mermithida</taxon>
        <taxon>Mermithoidea</taxon>
        <taxon>Mermithidae</taxon>
        <taxon>Romanomermis</taxon>
    </lineage>
</organism>
<evidence type="ECO:0000313" key="2">
    <source>
        <dbReference type="WBParaSite" id="nRc.2.0.1.t18276-RA"/>
    </source>
</evidence>
<dbReference type="AlphaFoldDB" id="A0A915IXX3"/>
<reference evidence="2" key="1">
    <citation type="submission" date="2022-11" db="UniProtKB">
        <authorList>
            <consortium name="WormBaseParasite"/>
        </authorList>
    </citation>
    <scope>IDENTIFICATION</scope>
</reference>
<proteinExistence type="predicted"/>
<accession>A0A915IXX3</accession>
<protein>
    <submittedName>
        <fullName evidence="2">Uncharacterized protein</fullName>
    </submittedName>
</protein>
<evidence type="ECO:0000313" key="1">
    <source>
        <dbReference type="Proteomes" id="UP000887565"/>
    </source>
</evidence>
<name>A0A915IXX3_ROMCU</name>
<dbReference type="Proteomes" id="UP000887565">
    <property type="component" value="Unplaced"/>
</dbReference>
<keyword evidence="1" id="KW-1185">Reference proteome</keyword>